<evidence type="ECO:0000313" key="7">
    <source>
        <dbReference type="Proteomes" id="UP000834106"/>
    </source>
</evidence>
<dbReference type="PANTHER" id="PTHR31413">
    <property type="entry name" value="AFP HOMOLOG 2"/>
    <property type="match status" value="1"/>
</dbReference>
<evidence type="ECO:0000256" key="2">
    <source>
        <dbReference type="ARBA" id="ARBA00006081"/>
    </source>
</evidence>
<dbReference type="GO" id="GO:0009737">
    <property type="term" value="P:response to abscisic acid"/>
    <property type="evidence" value="ECO:0007669"/>
    <property type="project" value="TreeGrafter"/>
</dbReference>
<keyword evidence="3 4" id="KW-0539">Nucleus</keyword>
<gene>
    <name evidence="6" type="ORF">FPE_LOCUS5951</name>
</gene>
<dbReference type="InterPro" id="IPR032310">
    <property type="entry name" value="NLS_NINJA_AFP-like"/>
</dbReference>
<evidence type="ECO:0000259" key="5">
    <source>
        <dbReference type="Pfam" id="PF07897"/>
    </source>
</evidence>
<dbReference type="Pfam" id="PF16136">
    <property type="entry name" value="NLS_NINJA_AFP"/>
    <property type="match status" value="1"/>
</dbReference>
<keyword evidence="7" id="KW-1185">Reference proteome</keyword>
<dbReference type="InterPro" id="IPR031307">
    <property type="entry name" value="Ninja_fam"/>
</dbReference>
<dbReference type="GO" id="GO:0045892">
    <property type="term" value="P:negative regulation of DNA-templated transcription"/>
    <property type="evidence" value="ECO:0007669"/>
    <property type="project" value="TreeGrafter"/>
</dbReference>
<dbReference type="EMBL" id="OU503038">
    <property type="protein sequence ID" value="CAI9758521.1"/>
    <property type="molecule type" value="Genomic_DNA"/>
</dbReference>
<name>A0AAD1YW23_9LAMI</name>
<comment type="similarity">
    <text evidence="2 4">Belongs to the Ninja family.</text>
</comment>
<organism evidence="6 7">
    <name type="scientific">Fraxinus pennsylvanica</name>
    <dbReference type="NCBI Taxonomy" id="56036"/>
    <lineage>
        <taxon>Eukaryota</taxon>
        <taxon>Viridiplantae</taxon>
        <taxon>Streptophyta</taxon>
        <taxon>Embryophyta</taxon>
        <taxon>Tracheophyta</taxon>
        <taxon>Spermatophyta</taxon>
        <taxon>Magnoliopsida</taxon>
        <taxon>eudicotyledons</taxon>
        <taxon>Gunneridae</taxon>
        <taxon>Pentapetalae</taxon>
        <taxon>asterids</taxon>
        <taxon>lamiids</taxon>
        <taxon>Lamiales</taxon>
        <taxon>Oleaceae</taxon>
        <taxon>Oleeae</taxon>
        <taxon>Fraxinus</taxon>
    </lineage>
</organism>
<evidence type="ECO:0000313" key="6">
    <source>
        <dbReference type="EMBL" id="CAI9758521.1"/>
    </source>
</evidence>
<dbReference type="Proteomes" id="UP000834106">
    <property type="component" value="Chromosome 3"/>
</dbReference>
<comment type="function">
    <text evidence="4">Acts as a negative regulator of abscisic acid (ABA) response.</text>
</comment>
<reference evidence="6" key="1">
    <citation type="submission" date="2023-05" db="EMBL/GenBank/DDBJ databases">
        <authorList>
            <person name="Huff M."/>
        </authorList>
    </citation>
    <scope>NUCLEOTIDE SEQUENCE</scope>
</reference>
<dbReference type="PANTHER" id="PTHR31413:SF46">
    <property type="entry name" value="NINJA-FAMILY PROTEIN AFP1"/>
    <property type="match status" value="1"/>
</dbReference>
<proteinExistence type="inferred from homology"/>
<dbReference type="AlphaFoldDB" id="A0AAD1YW23"/>
<evidence type="ECO:0000256" key="1">
    <source>
        <dbReference type="ARBA" id="ARBA00004123"/>
    </source>
</evidence>
<accession>A0AAD1YW23</accession>
<dbReference type="GO" id="GO:0005634">
    <property type="term" value="C:nucleus"/>
    <property type="evidence" value="ECO:0007669"/>
    <property type="project" value="UniProtKB-SubCell"/>
</dbReference>
<protein>
    <recommendedName>
        <fullName evidence="4">Ninja-family protein</fullName>
    </recommendedName>
    <alternativeName>
        <fullName evidence="4">ABI-binding protein</fullName>
    </alternativeName>
</protein>
<dbReference type="InterPro" id="IPR012463">
    <property type="entry name" value="Ninja_motif"/>
</dbReference>
<evidence type="ECO:0000256" key="4">
    <source>
        <dbReference type="RuleBase" id="RU369029"/>
    </source>
</evidence>
<dbReference type="Pfam" id="PF07897">
    <property type="entry name" value="EAR"/>
    <property type="match status" value="1"/>
</dbReference>
<feature type="domain" description="Ethylene-responsive binding factor-associated repression" evidence="5">
    <location>
        <begin position="18"/>
        <end position="49"/>
    </location>
</feature>
<evidence type="ECO:0000256" key="3">
    <source>
        <dbReference type="ARBA" id="ARBA00023242"/>
    </source>
</evidence>
<dbReference type="GO" id="GO:0007165">
    <property type="term" value="P:signal transduction"/>
    <property type="evidence" value="ECO:0007669"/>
    <property type="project" value="InterPro"/>
</dbReference>
<sequence length="106" mass="12041">MLKNGGRRRKRRVLSPDQEVELNLGLSLGGRFGVDKSSNKLARSSSVAECLPVVRDDNDVVAPPLVAYTGLLRTSLLPAEIEEEWRKIKQLQTLRRMEAKRRRSEK</sequence>
<comment type="subcellular location">
    <subcellularLocation>
        <location evidence="1 4">Nucleus</location>
    </subcellularLocation>
</comment>